<evidence type="ECO:0000313" key="1">
    <source>
        <dbReference type="EMBL" id="KAB5572966.1"/>
    </source>
</evidence>
<gene>
    <name evidence="1" type="ORF">DKX38_000160</name>
</gene>
<reference evidence="2" key="1">
    <citation type="journal article" date="2019" name="Gigascience">
        <title>De novo genome assembly of the endangered Acer yangbiense, a plant species with extremely small populations endemic to Yunnan Province, China.</title>
        <authorList>
            <person name="Yang J."/>
            <person name="Wariss H.M."/>
            <person name="Tao L."/>
            <person name="Zhang R."/>
            <person name="Yun Q."/>
            <person name="Hollingsworth P."/>
            <person name="Dao Z."/>
            <person name="Luo G."/>
            <person name="Guo H."/>
            <person name="Ma Y."/>
            <person name="Sun W."/>
        </authorList>
    </citation>
    <scope>NUCLEOTIDE SEQUENCE [LARGE SCALE GENOMIC DNA]</scope>
    <source>
        <strain evidence="2">cv. br00</strain>
    </source>
</reference>
<accession>A0A5N5P2K3</accession>
<name>A0A5N5P2K3_9ROSI</name>
<dbReference type="EMBL" id="VDCV01000001">
    <property type="protein sequence ID" value="KAB5572966.1"/>
    <property type="molecule type" value="Genomic_DNA"/>
</dbReference>
<sequence length="122" mass="14353">MIAGIADDEMWLCSFEFGNDRFFSGVQENIKERRTVFLKTKDAHFLLTVEQRMRVLGSSSNFEKILVVSSSDAEWWLLPAVFLLSDNKILRQSHELEFLNVYCRGFWQLSLGTIKRRRVFLQ</sequence>
<dbReference type="AlphaFoldDB" id="A0A5N5P2K3"/>
<dbReference type="Proteomes" id="UP000326939">
    <property type="component" value="Chromosome 1"/>
</dbReference>
<comment type="caution">
    <text evidence="1">The sequence shown here is derived from an EMBL/GenBank/DDBJ whole genome shotgun (WGS) entry which is preliminary data.</text>
</comment>
<proteinExistence type="predicted"/>
<keyword evidence="2" id="KW-1185">Reference proteome</keyword>
<evidence type="ECO:0000313" key="2">
    <source>
        <dbReference type="Proteomes" id="UP000326939"/>
    </source>
</evidence>
<protein>
    <submittedName>
        <fullName evidence="1">Uncharacterized protein</fullName>
    </submittedName>
</protein>
<organism evidence="1 2">
    <name type="scientific">Salix brachista</name>
    <dbReference type="NCBI Taxonomy" id="2182728"/>
    <lineage>
        <taxon>Eukaryota</taxon>
        <taxon>Viridiplantae</taxon>
        <taxon>Streptophyta</taxon>
        <taxon>Embryophyta</taxon>
        <taxon>Tracheophyta</taxon>
        <taxon>Spermatophyta</taxon>
        <taxon>Magnoliopsida</taxon>
        <taxon>eudicotyledons</taxon>
        <taxon>Gunneridae</taxon>
        <taxon>Pentapetalae</taxon>
        <taxon>rosids</taxon>
        <taxon>fabids</taxon>
        <taxon>Malpighiales</taxon>
        <taxon>Salicaceae</taxon>
        <taxon>Saliceae</taxon>
        <taxon>Salix</taxon>
    </lineage>
</organism>